<dbReference type="EMBL" id="UOEO01000126">
    <property type="protein sequence ID" value="VAW19979.1"/>
    <property type="molecule type" value="Genomic_DNA"/>
</dbReference>
<evidence type="ECO:0000256" key="2">
    <source>
        <dbReference type="ARBA" id="ARBA00022741"/>
    </source>
</evidence>
<protein>
    <submittedName>
        <fullName evidence="4">5-formyltetrahydrofolate cyclo-ligase</fullName>
        <ecNumber evidence="4">6.3.3.2</ecNumber>
    </submittedName>
</protein>
<name>A0A3B0U675_9ZZZZ</name>
<dbReference type="SUPFAM" id="SSF100950">
    <property type="entry name" value="NagB/RpiA/CoA transferase-like"/>
    <property type="match status" value="1"/>
</dbReference>
<dbReference type="InterPro" id="IPR002698">
    <property type="entry name" value="FTHF_cligase"/>
</dbReference>
<dbReference type="InterPro" id="IPR024185">
    <property type="entry name" value="FTHF_cligase-like_sf"/>
</dbReference>
<dbReference type="Gene3D" id="3.40.50.10420">
    <property type="entry name" value="NagB/RpiA/CoA transferase-like"/>
    <property type="match status" value="1"/>
</dbReference>
<evidence type="ECO:0000256" key="1">
    <source>
        <dbReference type="ARBA" id="ARBA00010638"/>
    </source>
</evidence>
<comment type="similarity">
    <text evidence="1">Belongs to the 5-formyltetrahydrofolate cyclo-ligase family.</text>
</comment>
<dbReference type="GO" id="GO:0009396">
    <property type="term" value="P:folic acid-containing compound biosynthetic process"/>
    <property type="evidence" value="ECO:0007669"/>
    <property type="project" value="TreeGrafter"/>
</dbReference>
<reference evidence="4" key="1">
    <citation type="submission" date="2018-06" db="EMBL/GenBank/DDBJ databases">
        <authorList>
            <person name="Zhirakovskaya E."/>
        </authorList>
    </citation>
    <scope>NUCLEOTIDE SEQUENCE</scope>
</reference>
<dbReference type="GO" id="GO:0005524">
    <property type="term" value="F:ATP binding"/>
    <property type="evidence" value="ECO:0007669"/>
    <property type="project" value="UniProtKB-KW"/>
</dbReference>
<keyword evidence="3" id="KW-0067">ATP-binding</keyword>
<accession>A0A3B0U675</accession>
<dbReference type="PANTHER" id="PTHR23407">
    <property type="entry name" value="ATPASE INHIBITOR/5-FORMYLTETRAHYDROFOLATE CYCLO-LIGASE"/>
    <property type="match status" value="1"/>
</dbReference>
<dbReference type="AlphaFoldDB" id="A0A3B0U675"/>
<dbReference type="InterPro" id="IPR037171">
    <property type="entry name" value="NagB/RpiA_transferase-like"/>
</dbReference>
<gene>
    <name evidence="4" type="ORF">MNBD_ALPHA12-1140</name>
</gene>
<dbReference type="GO" id="GO:0035999">
    <property type="term" value="P:tetrahydrofolate interconversion"/>
    <property type="evidence" value="ECO:0007669"/>
    <property type="project" value="TreeGrafter"/>
</dbReference>
<evidence type="ECO:0000313" key="4">
    <source>
        <dbReference type="EMBL" id="VAW19979.1"/>
    </source>
</evidence>
<sequence length="133" mass="14365">MVLARRASLTNAGRATASARATANFLEKIKLGDKADVALFWPIGDEIDTKELIFALRAQGHNIALPIIIGAGKPLVFRLWDTVSKLIPAPFSTRIPAPDAPEMVPSHIVMPLAGIDDRGGRLGYGKGFYDRTI</sequence>
<dbReference type="EC" id="6.3.3.2" evidence="4"/>
<keyword evidence="2" id="KW-0547">Nucleotide-binding</keyword>
<evidence type="ECO:0000256" key="3">
    <source>
        <dbReference type="ARBA" id="ARBA00022840"/>
    </source>
</evidence>
<dbReference type="NCBIfam" id="TIGR02727">
    <property type="entry name" value="MTHFS_bact"/>
    <property type="match status" value="1"/>
</dbReference>
<dbReference type="GO" id="GO:0030272">
    <property type="term" value="F:5-formyltetrahydrofolate cyclo-ligase activity"/>
    <property type="evidence" value="ECO:0007669"/>
    <property type="project" value="UniProtKB-EC"/>
</dbReference>
<organism evidence="4">
    <name type="scientific">hydrothermal vent metagenome</name>
    <dbReference type="NCBI Taxonomy" id="652676"/>
    <lineage>
        <taxon>unclassified sequences</taxon>
        <taxon>metagenomes</taxon>
        <taxon>ecological metagenomes</taxon>
    </lineage>
</organism>
<dbReference type="Pfam" id="PF01812">
    <property type="entry name" value="5-FTHF_cyc-lig"/>
    <property type="match status" value="1"/>
</dbReference>
<dbReference type="PANTHER" id="PTHR23407:SF1">
    <property type="entry name" value="5-FORMYLTETRAHYDROFOLATE CYCLO-LIGASE"/>
    <property type="match status" value="1"/>
</dbReference>
<proteinExistence type="inferred from homology"/>
<keyword evidence="4" id="KW-0436">Ligase</keyword>
<feature type="non-terminal residue" evidence="4">
    <location>
        <position position="133"/>
    </location>
</feature>